<dbReference type="Proteomes" id="UP001494588">
    <property type="component" value="Unassembled WGS sequence"/>
</dbReference>
<keyword evidence="2" id="KW-1185">Reference proteome</keyword>
<comment type="caution">
    <text evidence="1">The sequence shown here is derived from an EMBL/GenBank/DDBJ whole genome shotgun (WGS) entry which is preliminary data.</text>
</comment>
<organism evidence="1 2">
    <name type="scientific">Paraburkholderia sabiae</name>
    <dbReference type="NCBI Taxonomy" id="273251"/>
    <lineage>
        <taxon>Bacteria</taxon>
        <taxon>Pseudomonadati</taxon>
        <taxon>Pseudomonadota</taxon>
        <taxon>Betaproteobacteria</taxon>
        <taxon>Burkholderiales</taxon>
        <taxon>Burkholderiaceae</taxon>
        <taxon>Paraburkholderia</taxon>
    </lineage>
</organism>
<evidence type="ECO:0000313" key="1">
    <source>
        <dbReference type="EMBL" id="MEM5290918.1"/>
    </source>
</evidence>
<reference evidence="1 2" key="1">
    <citation type="submission" date="2024-01" db="EMBL/GenBank/DDBJ databases">
        <title>The diversity of rhizobia nodulating Mimosa spp. in eleven states of Brazil covering several biomes is determined by host plant, location, and edaphic factors.</title>
        <authorList>
            <person name="Rouws L."/>
            <person name="Barauna A."/>
            <person name="Beukes C."/>
            <person name="De Faria S.M."/>
            <person name="Gross E."/>
            <person name="Dos Reis Junior F.B."/>
            <person name="Simon M."/>
            <person name="Maluk M."/>
            <person name="Odee D.W."/>
            <person name="Kenicer G."/>
            <person name="Young J.P.W."/>
            <person name="Reis V.M."/>
            <person name="Zilli J."/>
            <person name="James E.K."/>
        </authorList>
    </citation>
    <scope>NUCLEOTIDE SEQUENCE [LARGE SCALE GENOMIC DNA]</scope>
    <source>
        <strain evidence="1 2">JPY77</strain>
    </source>
</reference>
<sequence length="98" mass="11047">MENGSYFFIKDDDASNRQSIGVLLVHNSKIGDDIFLYCMEYAQFWRHMSGSVVMDEVDFKKPHISPVAFGDLLESNFAAHISGVVNITDGRVINSIQF</sequence>
<evidence type="ECO:0000313" key="2">
    <source>
        <dbReference type="Proteomes" id="UP001494588"/>
    </source>
</evidence>
<name>A0ABU9QNZ3_9BURK</name>
<proteinExistence type="predicted"/>
<dbReference type="EMBL" id="JAZHGC010000042">
    <property type="protein sequence ID" value="MEM5290918.1"/>
    <property type="molecule type" value="Genomic_DNA"/>
</dbReference>
<dbReference type="RefSeq" id="WP_201652989.1">
    <property type="nucleotide sequence ID" value="NZ_CAJHCS010000017.1"/>
</dbReference>
<gene>
    <name evidence="1" type="ORF">V4C55_34895</name>
</gene>
<accession>A0ABU9QNZ3</accession>
<protein>
    <submittedName>
        <fullName evidence="1">Uncharacterized protein</fullName>
    </submittedName>
</protein>